<evidence type="ECO:0000259" key="1">
    <source>
        <dbReference type="Pfam" id="PF00899"/>
    </source>
</evidence>
<dbReference type="RefSeq" id="WP_071959951.1">
    <property type="nucleotide sequence ID" value="NZ_CP018024.1"/>
</dbReference>
<dbReference type="InterPro" id="IPR000594">
    <property type="entry name" value="ThiF_NAD_FAD-bd"/>
</dbReference>
<feature type="domain" description="THIF-type NAD/FAD binding fold" evidence="1">
    <location>
        <begin position="172"/>
        <end position="298"/>
    </location>
</feature>
<dbReference type="NCBIfam" id="NF004804">
    <property type="entry name" value="PRK06153.1-3"/>
    <property type="match status" value="1"/>
</dbReference>
<reference evidence="3 4" key="1">
    <citation type="submission" date="2016-11" db="EMBL/GenBank/DDBJ databases">
        <title>Networking in microbes: conjugative elements and plasmids in the genus Alteromonas.</title>
        <authorList>
            <person name="Lopez-Perez M."/>
            <person name="Ramon-Marco N."/>
            <person name="Rodriguez-Valera F."/>
        </authorList>
    </citation>
    <scope>NUCLEOTIDE SEQUENCE [LARGE SCALE GENOMIC DNA]</scope>
    <source>
        <strain evidence="3 4">CP48</strain>
    </source>
</reference>
<accession>A0AAC9JEF0</accession>
<evidence type="ECO:0008006" key="5">
    <source>
        <dbReference type="Google" id="ProtNLM"/>
    </source>
</evidence>
<evidence type="ECO:0000259" key="2">
    <source>
        <dbReference type="Pfam" id="PF20590"/>
    </source>
</evidence>
<dbReference type="InterPro" id="IPR035985">
    <property type="entry name" value="Ubiquitin-activating_enz"/>
</dbReference>
<dbReference type="EMBL" id="CP018024">
    <property type="protein sequence ID" value="APD91025.1"/>
    <property type="molecule type" value="Genomic_DNA"/>
</dbReference>
<sequence length="392" mass="44011">MSQQLINLSPDLLRLQNEGYEITVKDAHAVISNIPYVDSSKQIRFGTLVSDLTLRGNITCRPSSHVMYFLGVQPCNKDGSPIQQIMHSCRKVRLTTDISPDMSFSNKPRSGYTDYYHKFTQYISIITAPAYSLDPNVKAKTFKPVLTPEESEVFNYIDTNSGRAGITAISSTLKEQKIGVIGLGGTGSYILDFVAKTPVQEIHLFDADDFVQHNAFRSPGAASLSKLRERQSKVDYHKSRYQNMHRGIVSHACFIDEDNVDMLRDLDFVFISIDEGAAKKVIFNYLTDQKIAFVDVGIGIEVADNKLTGILRTTLSTPDKNSHVDNYVPYQTGEEDEYASNIQISELNALNAVFAVIKWKKVCGYYHDHIKEYNSTYTINAHMLVGEEEFAA</sequence>
<evidence type="ECO:0000313" key="4">
    <source>
        <dbReference type="Proteomes" id="UP000182101"/>
    </source>
</evidence>
<feature type="domain" description="DUF6791" evidence="2">
    <location>
        <begin position="10"/>
        <end position="159"/>
    </location>
</feature>
<dbReference type="Pfam" id="PF00899">
    <property type="entry name" value="ThiF"/>
    <property type="match status" value="1"/>
</dbReference>
<dbReference type="CDD" id="cd01483">
    <property type="entry name" value="E1_enzyme_family"/>
    <property type="match status" value="1"/>
</dbReference>
<dbReference type="SUPFAM" id="SSF69572">
    <property type="entry name" value="Activating enzymes of the ubiquitin-like proteins"/>
    <property type="match status" value="1"/>
</dbReference>
<proteinExistence type="predicted"/>
<dbReference type="InterPro" id="IPR046741">
    <property type="entry name" value="DUF6791"/>
</dbReference>
<organism evidence="3 4">
    <name type="scientific">Alteromonas mediterranea</name>
    <dbReference type="NCBI Taxonomy" id="314275"/>
    <lineage>
        <taxon>Bacteria</taxon>
        <taxon>Pseudomonadati</taxon>
        <taxon>Pseudomonadota</taxon>
        <taxon>Gammaproteobacteria</taxon>
        <taxon>Alteromonadales</taxon>
        <taxon>Alteromonadaceae</taxon>
        <taxon>Alteromonas/Salinimonas group</taxon>
        <taxon>Alteromonas</taxon>
    </lineage>
</organism>
<evidence type="ECO:0000313" key="3">
    <source>
        <dbReference type="EMBL" id="APD91025.1"/>
    </source>
</evidence>
<dbReference type="AlphaFoldDB" id="A0AAC9JEF0"/>
<dbReference type="Pfam" id="PF20590">
    <property type="entry name" value="DUF6791"/>
    <property type="match status" value="1"/>
</dbReference>
<dbReference type="Gene3D" id="3.40.50.720">
    <property type="entry name" value="NAD(P)-binding Rossmann-like Domain"/>
    <property type="match status" value="1"/>
</dbReference>
<dbReference type="NCBIfam" id="NF004805">
    <property type="entry name" value="PRK06153.1-4"/>
    <property type="match status" value="1"/>
</dbReference>
<dbReference type="GO" id="GO:0008641">
    <property type="term" value="F:ubiquitin-like modifier activating enzyme activity"/>
    <property type="evidence" value="ECO:0007669"/>
    <property type="project" value="InterPro"/>
</dbReference>
<protein>
    <recommendedName>
        <fullName evidence="5">ThiF family adenylyltransferase</fullName>
    </recommendedName>
</protein>
<gene>
    <name evidence="3" type="ORF">BM524_15150</name>
</gene>
<dbReference type="Proteomes" id="UP000182101">
    <property type="component" value="Chromosome"/>
</dbReference>
<name>A0AAC9JEF0_9ALTE</name>